<organism evidence="1">
    <name type="scientific">Pisum sativum</name>
    <name type="common">Garden pea</name>
    <name type="synonym">Lathyrus oleraceus</name>
    <dbReference type="NCBI Taxonomy" id="3888"/>
    <lineage>
        <taxon>Eukaryota</taxon>
        <taxon>Viridiplantae</taxon>
        <taxon>Streptophyta</taxon>
        <taxon>Embryophyta</taxon>
        <taxon>Tracheophyta</taxon>
        <taxon>Spermatophyta</taxon>
        <taxon>Magnoliopsida</taxon>
        <taxon>eudicotyledons</taxon>
        <taxon>Gunneridae</taxon>
        <taxon>Pentapetalae</taxon>
        <taxon>rosids</taxon>
        <taxon>fabids</taxon>
        <taxon>Fabales</taxon>
        <taxon>Fabaceae</taxon>
        <taxon>Papilionoideae</taxon>
        <taxon>50 kb inversion clade</taxon>
        <taxon>NPAAA clade</taxon>
        <taxon>Hologalegina</taxon>
        <taxon>IRL clade</taxon>
        <taxon>Fabeae</taxon>
        <taxon>Lathyrus</taxon>
    </lineage>
</organism>
<reference evidence="1" key="1">
    <citation type="submission" date="2007-07" db="EMBL/GenBank/DDBJ databases">
        <authorList>
            <person name="Gagete A."/>
            <person name="Franco L."/>
            <person name="Rodrigo I."/>
        </authorList>
    </citation>
    <scope>NUCLEOTIDE SEQUENCE</scope>
</reference>
<accession>B4XEV9</accession>
<dbReference type="EMBL" id="EU026381">
    <property type="protein sequence ID" value="ABW03100.1"/>
    <property type="molecule type" value="mRNA"/>
</dbReference>
<gene>
    <name evidence="1" type="primary">ABI3</name>
</gene>
<evidence type="ECO:0000313" key="1">
    <source>
        <dbReference type="EMBL" id="ABW03100.1"/>
    </source>
</evidence>
<reference evidence="1" key="2">
    <citation type="journal article" date="2009" name="J. Exp. Bot.">
        <title>Functional analysis of the isoforms of an ABI3-like factor of Pisum sativum generated by alternative splicing.</title>
        <authorList>
            <person name="Gagete A.P."/>
            <person name="Riera M."/>
            <person name="Franco L."/>
            <person name="Rodrigo M.I."/>
        </authorList>
    </citation>
    <scope>NUCLEOTIDE SEQUENCE</scope>
</reference>
<dbReference type="AlphaFoldDB" id="B4XEV9"/>
<protein>
    <submittedName>
        <fullName evidence="1">ABI3-like factor</fullName>
    </submittedName>
</protein>
<name>B4XEV9_PEA</name>
<proteinExistence type="evidence at transcript level"/>
<sequence>MECVLDLHAKMVNEREEDGFGSLGEDEKLVAVSEREIWLDDATNHQDDDDLLA</sequence>